<evidence type="ECO:0000313" key="5">
    <source>
        <dbReference type="Proteomes" id="UP000824150"/>
    </source>
</evidence>
<dbReference type="EMBL" id="JAHLFG010000071">
    <property type="protein sequence ID" value="MBU3827149.1"/>
    <property type="molecule type" value="Genomic_DNA"/>
</dbReference>
<dbReference type="PANTHER" id="PTHR43479">
    <property type="entry name" value="ACREF/ENVCD OPERON REPRESSOR-RELATED"/>
    <property type="match status" value="1"/>
</dbReference>
<dbReference type="PROSITE" id="PS50977">
    <property type="entry name" value="HTH_TETR_2"/>
    <property type="match status" value="1"/>
</dbReference>
<evidence type="ECO:0000256" key="1">
    <source>
        <dbReference type="ARBA" id="ARBA00023125"/>
    </source>
</evidence>
<dbReference type="Pfam" id="PF00440">
    <property type="entry name" value="TetR_N"/>
    <property type="match status" value="1"/>
</dbReference>
<dbReference type="Pfam" id="PF14278">
    <property type="entry name" value="TetR_C_8"/>
    <property type="match status" value="1"/>
</dbReference>
<comment type="caution">
    <text evidence="4">The sequence shown here is derived from an EMBL/GenBank/DDBJ whole genome shotgun (WGS) entry which is preliminary data.</text>
</comment>
<gene>
    <name evidence="4" type="ORF">IAA31_06645</name>
</gene>
<protein>
    <submittedName>
        <fullName evidence="4">TetR/AcrR family transcriptional regulator</fullName>
    </submittedName>
</protein>
<dbReference type="PANTHER" id="PTHR43479:SF23">
    <property type="entry name" value="HTH TETR-TYPE DOMAIN-CONTAINING PROTEIN"/>
    <property type="match status" value="1"/>
</dbReference>
<dbReference type="InterPro" id="IPR023772">
    <property type="entry name" value="DNA-bd_HTH_TetR-type_CS"/>
</dbReference>
<organism evidence="4 5">
    <name type="scientific">Candidatus Anaerobiospirillum merdipullorum</name>
    <dbReference type="NCBI Taxonomy" id="2838450"/>
    <lineage>
        <taxon>Bacteria</taxon>
        <taxon>Pseudomonadati</taxon>
        <taxon>Pseudomonadota</taxon>
        <taxon>Gammaproteobacteria</taxon>
        <taxon>Aeromonadales</taxon>
        <taxon>Succinivibrionaceae</taxon>
        <taxon>Anaerobiospirillum</taxon>
    </lineage>
</organism>
<feature type="domain" description="HTH tetR-type" evidence="3">
    <location>
        <begin position="6"/>
        <end position="66"/>
    </location>
</feature>
<reference evidence="4" key="2">
    <citation type="submission" date="2021-04" db="EMBL/GenBank/DDBJ databases">
        <authorList>
            <person name="Gilroy R."/>
        </authorList>
    </citation>
    <scope>NUCLEOTIDE SEQUENCE</scope>
    <source>
        <strain evidence="4">687</strain>
    </source>
</reference>
<dbReference type="Proteomes" id="UP000824150">
    <property type="component" value="Unassembled WGS sequence"/>
</dbReference>
<keyword evidence="1 2" id="KW-0238">DNA-binding</keyword>
<dbReference type="PRINTS" id="PR00455">
    <property type="entry name" value="HTHTETR"/>
</dbReference>
<sequence>MDRRQQKTQAAIFQAFTQLLAKRSYSRITVQNIIDSANIGRTTFYAHFKTKDELLQALCAHLLSHIMVSVQDKSHTHGQKAPLSLCRHLLQHLQENDHQVLTLLTCDRSEIFLRYFKHGLKDLFGAQLTVRPPAIASQVPLDLVINHVSSSFVDLVLWWLQGGRVYSPAQLDRYFADLMAPLLSTLPRVKTTEGSVSFPRTDDGI</sequence>
<accession>A0A9E2NU81</accession>
<name>A0A9E2NU81_9GAMM</name>
<dbReference type="Gene3D" id="1.10.357.10">
    <property type="entry name" value="Tetracycline Repressor, domain 2"/>
    <property type="match status" value="1"/>
</dbReference>
<dbReference type="InterPro" id="IPR039532">
    <property type="entry name" value="TetR_C_Firmicutes"/>
</dbReference>
<evidence type="ECO:0000313" key="4">
    <source>
        <dbReference type="EMBL" id="MBU3827149.1"/>
    </source>
</evidence>
<dbReference type="InterPro" id="IPR001647">
    <property type="entry name" value="HTH_TetR"/>
</dbReference>
<dbReference type="InterPro" id="IPR050624">
    <property type="entry name" value="HTH-type_Tx_Regulator"/>
</dbReference>
<dbReference type="GO" id="GO:0003677">
    <property type="term" value="F:DNA binding"/>
    <property type="evidence" value="ECO:0007669"/>
    <property type="project" value="UniProtKB-UniRule"/>
</dbReference>
<feature type="DNA-binding region" description="H-T-H motif" evidence="2">
    <location>
        <begin position="29"/>
        <end position="48"/>
    </location>
</feature>
<reference evidence="4" key="1">
    <citation type="journal article" date="2021" name="PeerJ">
        <title>Extensive microbial diversity within the chicken gut microbiome revealed by metagenomics and culture.</title>
        <authorList>
            <person name="Gilroy R."/>
            <person name="Ravi A."/>
            <person name="Getino M."/>
            <person name="Pursley I."/>
            <person name="Horton D.L."/>
            <person name="Alikhan N.F."/>
            <person name="Baker D."/>
            <person name="Gharbi K."/>
            <person name="Hall N."/>
            <person name="Watson M."/>
            <person name="Adriaenssens E.M."/>
            <person name="Foster-Nyarko E."/>
            <person name="Jarju S."/>
            <person name="Secka A."/>
            <person name="Antonio M."/>
            <person name="Oren A."/>
            <person name="Chaudhuri R.R."/>
            <person name="La Ragione R."/>
            <person name="Hildebrand F."/>
            <person name="Pallen M.J."/>
        </authorList>
    </citation>
    <scope>NUCLEOTIDE SEQUENCE</scope>
    <source>
        <strain evidence="4">687</strain>
    </source>
</reference>
<evidence type="ECO:0000259" key="3">
    <source>
        <dbReference type="PROSITE" id="PS50977"/>
    </source>
</evidence>
<dbReference type="SUPFAM" id="SSF46689">
    <property type="entry name" value="Homeodomain-like"/>
    <property type="match status" value="1"/>
</dbReference>
<dbReference type="PROSITE" id="PS01081">
    <property type="entry name" value="HTH_TETR_1"/>
    <property type="match status" value="1"/>
</dbReference>
<evidence type="ECO:0000256" key="2">
    <source>
        <dbReference type="PROSITE-ProRule" id="PRU00335"/>
    </source>
</evidence>
<dbReference type="AlphaFoldDB" id="A0A9E2NU81"/>
<dbReference type="InterPro" id="IPR009057">
    <property type="entry name" value="Homeodomain-like_sf"/>
</dbReference>
<proteinExistence type="predicted"/>